<dbReference type="EMBL" id="JAESIY010000001">
    <property type="protein sequence ID" value="MBL3654864.1"/>
    <property type="molecule type" value="Genomic_DNA"/>
</dbReference>
<feature type="transmembrane region" description="Helical" evidence="1">
    <location>
        <begin position="108"/>
        <end position="125"/>
    </location>
</feature>
<evidence type="ECO:0000313" key="2">
    <source>
        <dbReference type="EMBL" id="MBL3654864.1"/>
    </source>
</evidence>
<keyword evidence="3" id="KW-1185">Reference proteome</keyword>
<evidence type="ECO:0000256" key="1">
    <source>
        <dbReference type="SAM" id="Phobius"/>
    </source>
</evidence>
<organism evidence="2 3">
    <name type="scientific">Fulvivirga sediminis</name>
    <dbReference type="NCBI Taxonomy" id="2803949"/>
    <lineage>
        <taxon>Bacteria</taxon>
        <taxon>Pseudomonadati</taxon>
        <taxon>Bacteroidota</taxon>
        <taxon>Cytophagia</taxon>
        <taxon>Cytophagales</taxon>
        <taxon>Fulvivirgaceae</taxon>
        <taxon>Fulvivirga</taxon>
    </lineage>
</organism>
<proteinExistence type="predicted"/>
<evidence type="ECO:0000313" key="3">
    <source>
        <dbReference type="Proteomes" id="UP000659388"/>
    </source>
</evidence>
<keyword evidence="1" id="KW-1133">Transmembrane helix</keyword>
<dbReference type="InterPro" id="IPR036390">
    <property type="entry name" value="WH_DNA-bd_sf"/>
</dbReference>
<dbReference type="RefSeq" id="WP_202241982.1">
    <property type="nucleotide sequence ID" value="NZ_JAESIY010000001.1"/>
</dbReference>
<comment type="caution">
    <text evidence="2">The sequence shown here is derived from an EMBL/GenBank/DDBJ whole genome shotgun (WGS) entry which is preliminary data.</text>
</comment>
<keyword evidence="1" id="KW-0472">Membrane</keyword>
<gene>
    <name evidence="2" type="ORF">JL102_01880</name>
</gene>
<keyword evidence="1" id="KW-0812">Transmembrane</keyword>
<name>A0A937JXQ2_9BACT</name>
<dbReference type="AlphaFoldDB" id="A0A937JXQ2"/>
<sequence length="165" mass="18984">MNITDDHIVILGAIHDSNEQALNITEFCLEKQVPKEKVDPLVNDLEEYDMIETEEEEGVYYLTPYGYEYLEKYDYGEKKPRKEAFQDFGRLNEAVQEMGSSKALKRTTLWLLIFGVLITALMIFLPELFKTDAPSGLEKNDYIMRAADSIRSESNVVDTLNNISE</sequence>
<reference evidence="2" key="1">
    <citation type="submission" date="2021-01" db="EMBL/GenBank/DDBJ databases">
        <title>Fulvivirga kasyanovii gen. nov., sp nov., a novel member of the phylum Bacteroidetes isolated from seawater in a mussel farm.</title>
        <authorList>
            <person name="Zhao L.-H."/>
            <person name="Wang Z.-J."/>
        </authorList>
    </citation>
    <scope>NUCLEOTIDE SEQUENCE</scope>
    <source>
        <strain evidence="2">2943</strain>
    </source>
</reference>
<accession>A0A937JXQ2</accession>
<dbReference type="Proteomes" id="UP000659388">
    <property type="component" value="Unassembled WGS sequence"/>
</dbReference>
<dbReference type="SUPFAM" id="SSF46785">
    <property type="entry name" value="Winged helix' DNA-binding domain"/>
    <property type="match status" value="1"/>
</dbReference>
<protein>
    <submittedName>
        <fullName evidence="2">Uncharacterized protein</fullName>
    </submittedName>
</protein>